<dbReference type="GO" id="GO:0008137">
    <property type="term" value="F:NADH dehydrogenase (ubiquinone) activity"/>
    <property type="evidence" value="ECO:0007669"/>
    <property type="project" value="InterPro"/>
</dbReference>
<dbReference type="GO" id="GO:0042773">
    <property type="term" value="P:ATP synthesis coupled electron transport"/>
    <property type="evidence" value="ECO:0007669"/>
    <property type="project" value="InterPro"/>
</dbReference>
<sequence>MMHWSDHLILLPIVLPLIVAAAMLLPSGEHRRIKSALSIATTLALVGIALTLTIFAMSGAPDGGDTAKVYALGDWPAPFGIVMVVDRLSAMMLLLTSVLGFCTLLFALVRWDRAGPRFYSLFLLLLMGVNGAFLTGDLFNLFVFFEVMLAASYGLVLHGSGEPRIRAGLHYIAINLLASTFFLIGVSLIYGVAGTLNMADLAARIAEIPPADRPLLEAGAAILGTAFLIKAGMWPLGFWLPNTYAAASAPAAAMFAIMSKVGGYAIVRLSLLVFGSQGGDSAGFGSSWLLVGGIATIGYGTVGILGTRELARAAGYVLLISSGTMIAVVGTGSTPALSGALFYMVGSTFAAASLFLLAGILERSRKGAATAADPVFNDEYHDPFENHDIEEVGVVIPPAVATLGVCFVICSLLVAGVPPFAGFIGKFAIFNALLPPDEPAGMAAWAVIAALTFSSLGLLIALVRLGVSLLWIPGETGDLAAWPTELAALGALLVCALALTLWGGAALHYVEQTSAWLNSPTGYIRAVLLGAP</sequence>
<keyword evidence="5 8" id="KW-1133">Transmembrane helix</keyword>
<proteinExistence type="inferred from homology"/>
<dbReference type="GO" id="GO:0005886">
    <property type="term" value="C:plasma membrane"/>
    <property type="evidence" value="ECO:0007669"/>
    <property type="project" value="UniProtKB-SubCell"/>
</dbReference>
<feature type="transmembrane region" description="Helical" evidence="8">
    <location>
        <begin position="88"/>
        <end position="109"/>
    </location>
</feature>
<feature type="transmembrane region" description="Helical" evidence="8">
    <location>
        <begin position="286"/>
        <end position="306"/>
    </location>
</feature>
<evidence type="ECO:0000256" key="7">
    <source>
        <dbReference type="RuleBase" id="RU000320"/>
    </source>
</evidence>
<comment type="similarity">
    <text evidence="2">Belongs to the CPA3 antiporters (TC 2.A.63) subunit D family.</text>
</comment>
<keyword evidence="4 7" id="KW-0812">Transmembrane</keyword>
<reference evidence="10 11" key="1">
    <citation type="journal article" date="2012" name="J. Bacteriol.">
        <title>Genome Sequence of n-Alkane-Degrading Hydrocarboniphaga effusa Strain AP103T (ATCC BAA-332T).</title>
        <authorList>
            <person name="Chang H.K."/>
            <person name="Zylstra G.J."/>
            <person name="Chae J.C."/>
        </authorList>
    </citation>
    <scope>NUCLEOTIDE SEQUENCE [LARGE SCALE GENOMIC DNA]</scope>
    <source>
        <strain evidence="10 11">AP103</strain>
    </source>
</reference>
<evidence type="ECO:0000256" key="3">
    <source>
        <dbReference type="ARBA" id="ARBA00022475"/>
    </source>
</evidence>
<accession>I8T241</accession>
<dbReference type="Pfam" id="PF00361">
    <property type="entry name" value="Proton_antipo_M"/>
    <property type="match status" value="1"/>
</dbReference>
<evidence type="ECO:0000313" key="11">
    <source>
        <dbReference type="Proteomes" id="UP000003704"/>
    </source>
</evidence>
<evidence type="ECO:0000256" key="8">
    <source>
        <dbReference type="SAM" id="Phobius"/>
    </source>
</evidence>
<evidence type="ECO:0000256" key="4">
    <source>
        <dbReference type="ARBA" id="ARBA00022692"/>
    </source>
</evidence>
<dbReference type="STRING" id="1172194.WQQ_43950"/>
<dbReference type="AlphaFoldDB" id="I8T241"/>
<dbReference type="EMBL" id="AKGD01000004">
    <property type="protein sequence ID" value="EIT67960.1"/>
    <property type="molecule type" value="Genomic_DNA"/>
</dbReference>
<feature type="transmembrane region" description="Helical" evidence="8">
    <location>
        <begin position="139"/>
        <end position="157"/>
    </location>
</feature>
<dbReference type="Proteomes" id="UP000003704">
    <property type="component" value="Unassembled WGS sequence"/>
</dbReference>
<feature type="transmembrane region" description="Helical" evidence="8">
    <location>
        <begin position="6"/>
        <end position="25"/>
    </location>
</feature>
<keyword evidence="3" id="KW-1003">Cell membrane</keyword>
<evidence type="ECO:0000313" key="10">
    <source>
        <dbReference type="EMBL" id="EIT67960.1"/>
    </source>
</evidence>
<evidence type="ECO:0000259" key="9">
    <source>
        <dbReference type="Pfam" id="PF00361"/>
    </source>
</evidence>
<protein>
    <submittedName>
        <fullName evidence="10">Putative monovalent cation/H+ antiporter subunit D</fullName>
    </submittedName>
</protein>
<evidence type="ECO:0000256" key="1">
    <source>
        <dbReference type="ARBA" id="ARBA00004651"/>
    </source>
</evidence>
<dbReference type="NCBIfam" id="NF009309">
    <property type="entry name" value="PRK12666.1"/>
    <property type="match status" value="1"/>
</dbReference>
<comment type="caution">
    <text evidence="10">The sequence shown here is derived from an EMBL/GenBank/DDBJ whole genome shotgun (WGS) entry which is preliminary data.</text>
</comment>
<dbReference type="InterPro" id="IPR050586">
    <property type="entry name" value="CPA3_Na-H_Antiporter_D"/>
</dbReference>
<evidence type="ECO:0000256" key="5">
    <source>
        <dbReference type="ARBA" id="ARBA00022989"/>
    </source>
</evidence>
<dbReference type="PRINTS" id="PR01437">
    <property type="entry name" value="NUOXDRDTASE4"/>
</dbReference>
<feature type="transmembrane region" description="Helical" evidence="8">
    <location>
        <begin position="37"/>
        <end position="57"/>
    </location>
</feature>
<feature type="transmembrane region" description="Helical" evidence="8">
    <location>
        <begin position="486"/>
        <end position="510"/>
    </location>
</feature>
<feature type="transmembrane region" description="Helical" evidence="8">
    <location>
        <begin position="313"/>
        <end position="334"/>
    </location>
</feature>
<evidence type="ECO:0000256" key="6">
    <source>
        <dbReference type="ARBA" id="ARBA00023136"/>
    </source>
</evidence>
<keyword evidence="6 8" id="KW-0472">Membrane</keyword>
<feature type="transmembrane region" description="Helical" evidence="8">
    <location>
        <begin position="169"/>
        <end position="193"/>
    </location>
</feature>
<dbReference type="PATRIC" id="fig|1172194.4.peg.4260"/>
<gene>
    <name evidence="10" type="ORF">WQQ_43950</name>
</gene>
<feature type="transmembrane region" description="Helical" evidence="8">
    <location>
        <begin position="252"/>
        <end position="274"/>
    </location>
</feature>
<dbReference type="PANTHER" id="PTHR42703">
    <property type="entry name" value="NADH DEHYDROGENASE"/>
    <property type="match status" value="1"/>
</dbReference>
<feature type="transmembrane region" description="Helical" evidence="8">
    <location>
        <begin position="340"/>
        <end position="361"/>
    </location>
</feature>
<dbReference type="RefSeq" id="WP_007187330.1">
    <property type="nucleotide sequence ID" value="NZ_AKGD01000004.1"/>
</dbReference>
<comment type="subcellular location">
    <subcellularLocation>
        <location evidence="1">Cell membrane</location>
        <topology evidence="1">Multi-pass membrane protein</topology>
    </subcellularLocation>
    <subcellularLocation>
        <location evidence="7">Membrane</location>
        <topology evidence="7">Multi-pass membrane protein</topology>
    </subcellularLocation>
</comment>
<feature type="transmembrane region" description="Helical" evidence="8">
    <location>
        <begin position="218"/>
        <end position="240"/>
    </location>
</feature>
<dbReference type="OrthoDB" id="9768329at2"/>
<feature type="transmembrane region" description="Helical" evidence="8">
    <location>
        <begin position="442"/>
        <end position="465"/>
    </location>
</feature>
<feature type="domain" description="NADH:quinone oxidoreductase/Mrp antiporter transmembrane" evidence="9">
    <location>
        <begin position="136"/>
        <end position="444"/>
    </location>
</feature>
<feature type="transmembrane region" description="Helical" evidence="8">
    <location>
        <begin position="399"/>
        <end position="422"/>
    </location>
</feature>
<dbReference type="InterPro" id="IPR001750">
    <property type="entry name" value="ND/Mrp_TM"/>
</dbReference>
<evidence type="ECO:0000256" key="2">
    <source>
        <dbReference type="ARBA" id="ARBA00005346"/>
    </source>
</evidence>
<keyword evidence="11" id="KW-1185">Reference proteome</keyword>
<dbReference type="InterPro" id="IPR003918">
    <property type="entry name" value="NADH_UbQ_OxRdtase"/>
</dbReference>
<dbReference type="PANTHER" id="PTHR42703:SF1">
    <property type="entry name" value="NA(+)_H(+) ANTIPORTER SUBUNIT D1"/>
    <property type="match status" value="1"/>
</dbReference>
<feature type="transmembrane region" description="Helical" evidence="8">
    <location>
        <begin position="116"/>
        <end position="133"/>
    </location>
</feature>
<organism evidence="10 11">
    <name type="scientific">Hydrocarboniphaga effusa AP103</name>
    <dbReference type="NCBI Taxonomy" id="1172194"/>
    <lineage>
        <taxon>Bacteria</taxon>
        <taxon>Pseudomonadati</taxon>
        <taxon>Pseudomonadota</taxon>
        <taxon>Gammaproteobacteria</taxon>
        <taxon>Nevskiales</taxon>
        <taxon>Nevskiaceae</taxon>
        <taxon>Hydrocarboniphaga</taxon>
    </lineage>
</organism>
<name>I8T241_9GAMM</name>